<sequence>MLKFLAKSYVTSSLILTSILLKKVRIKQGTLHYHQDDQNKCVDVSKDYENYFNATVFEKVDTERCGGEGYPAEDQFYPALHRLLTRRRNWGPLNFYDKKPLKQAGIFDVVGAYQFSHHFDANIWRAFCELWGPLTNTLHHRLGEVGISLYDLERIGGLPVLGAIYEEFLPPNTDLANYNKYPITAVELLHIHAKLCKFHNVGHIYYDLWLDHFYREYFV</sequence>
<comment type="caution">
    <text evidence="1">The sequence shown here is derived from an EMBL/GenBank/DDBJ whole genome shotgun (WGS) entry which is preliminary data.</text>
</comment>
<proteinExistence type="predicted"/>
<keyword evidence="2" id="KW-1185">Reference proteome</keyword>
<gene>
    <name evidence="1" type="ORF">Cgig2_022599</name>
</gene>
<organism evidence="1 2">
    <name type="scientific">Carnegiea gigantea</name>
    <dbReference type="NCBI Taxonomy" id="171969"/>
    <lineage>
        <taxon>Eukaryota</taxon>
        <taxon>Viridiplantae</taxon>
        <taxon>Streptophyta</taxon>
        <taxon>Embryophyta</taxon>
        <taxon>Tracheophyta</taxon>
        <taxon>Spermatophyta</taxon>
        <taxon>Magnoliopsida</taxon>
        <taxon>eudicotyledons</taxon>
        <taxon>Gunneridae</taxon>
        <taxon>Pentapetalae</taxon>
        <taxon>Caryophyllales</taxon>
        <taxon>Cactineae</taxon>
        <taxon>Cactaceae</taxon>
        <taxon>Cactoideae</taxon>
        <taxon>Echinocereeae</taxon>
        <taxon>Carnegiea</taxon>
    </lineage>
</organism>
<evidence type="ECO:0000313" key="1">
    <source>
        <dbReference type="EMBL" id="KAJ8426818.1"/>
    </source>
</evidence>
<dbReference type="Proteomes" id="UP001153076">
    <property type="component" value="Unassembled WGS sequence"/>
</dbReference>
<name>A0A9Q1GYG1_9CARY</name>
<dbReference type="EMBL" id="JAKOGI010001234">
    <property type="protein sequence ID" value="KAJ8426818.1"/>
    <property type="molecule type" value="Genomic_DNA"/>
</dbReference>
<dbReference type="AlphaFoldDB" id="A0A9Q1GYG1"/>
<evidence type="ECO:0008006" key="3">
    <source>
        <dbReference type="Google" id="ProtNLM"/>
    </source>
</evidence>
<reference evidence="1" key="1">
    <citation type="submission" date="2022-04" db="EMBL/GenBank/DDBJ databases">
        <title>Carnegiea gigantea Genome sequencing and assembly v2.</title>
        <authorList>
            <person name="Copetti D."/>
            <person name="Sanderson M.J."/>
            <person name="Burquez A."/>
            <person name="Wojciechowski M.F."/>
        </authorList>
    </citation>
    <scope>NUCLEOTIDE SEQUENCE</scope>
    <source>
        <strain evidence="1">SGP5-SGP5p</strain>
        <tissue evidence="1">Aerial part</tissue>
    </source>
</reference>
<dbReference type="OrthoDB" id="1937804at2759"/>
<evidence type="ECO:0000313" key="2">
    <source>
        <dbReference type="Proteomes" id="UP001153076"/>
    </source>
</evidence>
<protein>
    <recommendedName>
        <fullName evidence="3">Aminotransferase-like plant mobile domain-containing protein</fullName>
    </recommendedName>
</protein>
<accession>A0A9Q1GYG1</accession>